<sequence length="220" mass="23601">MEALEPGLGAACGRRCSPPLILTSTPNLLSNNSESSPVEPKSRTMGSGKNRLQIANKPRKKPTLNLPPVLSEGTTVNNTTKFEPLLVPTSKLLPFLKDPMAAIYTISDDSGALPSPIIPIKRSTTLEIIGVCASHQVVMSQLKPTKLLAAKQDLKFTPPNHGTSVFAKTLEAVTQIHRSFTTTNIQSLSTLFNPRSCTDLRSNQLPSGKTSKAARAQPAH</sequence>
<keyword evidence="3" id="KW-1185">Reference proteome</keyword>
<evidence type="ECO:0000313" key="3">
    <source>
        <dbReference type="Proteomes" id="UP001066276"/>
    </source>
</evidence>
<feature type="compositionally biased region" description="Low complexity" evidence="1">
    <location>
        <begin position="23"/>
        <end position="37"/>
    </location>
</feature>
<protein>
    <submittedName>
        <fullName evidence="2">Uncharacterized protein</fullName>
    </submittedName>
</protein>
<dbReference type="EMBL" id="JANPWB010000008">
    <property type="protein sequence ID" value="KAJ1166134.1"/>
    <property type="molecule type" value="Genomic_DNA"/>
</dbReference>
<comment type="caution">
    <text evidence="2">The sequence shown here is derived from an EMBL/GenBank/DDBJ whole genome shotgun (WGS) entry which is preliminary data.</text>
</comment>
<evidence type="ECO:0000313" key="2">
    <source>
        <dbReference type="EMBL" id="KAJ1166134.1"/>
    </source>
</evidence>
<dbReference type="Proteomes" id="UP001066276">
    <property type="component" value="Chromosome 4_2"/>
</dbReference>
<name>A0AAV7SQ67_PLEWA</name>
<proteinExistence type="predicted"/>
<feature type="compositionally biased region" description="Polar residues" evidence="1">
    <location>
        <begin position="199"/>
        <end position="210"/>
    </location>
</feature>
<dbReference type="AlphaFoldDB" id="A0AAV7SQ67"/>
<organism evidence="2 3">
    <name type="scientific">Pleurodeles waltl</name>
    <name type="common">Iberian ribbed newt</name>
    <dbReference type="NCBI Taxonomy" id="8319"/>
    <lineage>
        <taxon>Eukaryota</taxon>
        <taxon>Metazoa</taxon>
        <taxon>Chordata</taxon>
        <taxon>Craniata</taxon>
        <taxon>Vertebrata</taxon>
        <taxon>Euteleostomi</taxon>
        <taxon>Amphibia</taxon>
        <taxon>Batrachia</taxon>
        <taxon>Caudata</taxon>
        <taxon>Salamandroidea</taxon>
        <taxon>Salamandridae</taxon>
        <taxon>Pleurodelinae</taxon>
        <taxon>Pleurodeles</taxon>
    </lineage>
</organism>
<accession>A0AAV7SQ67</accession>
<evidence type="ECO:0000256" key="1">
    <source>
        <dbReference type="SAM" id="MobiDB-lite"/>
    </source>
</evidence>
<gene>
    <name evidence="2" type="ORF">NDU88_006543</name>
</gene>
<reference evidence="2" key="1">
    <citation type="journal article" date="2022" name="bioRxiv">
        <title>Sequencing and chromosome-scale assembly of the giantPleurodeles waltlgenome.</title>
        <authorList>
            <person name="Brown T."/>
            <person name="Elewa A."/>
            <person name="Iarovenko S."/>
            <person name="Subramanian E."/>
            <person name="Araus A.J."/>
            <person name="Petzold A."/>
            <person name="Susuki M."/>
            <person name="Suzuki K.-i.T."/>
            <person name="Hayashi T."/>
            <person name="Toyoda A."/>
            <person name="Oliveira C."/>
            <person name="Osipova E."/>
            <person name="Leigh N.D."/>
            <person name="Simon A."/>
            <person name="Yun M.H."/>
        </authorList>
    </citation>
    <scope>NUCLEOTIDE SEQUENCE</scope>
    <source>
        <strain evidence="2">20211129_DDA</strain>
        <tissue evidence="2">Liver</tissue>
    </source>
</reference>
<feature type="region of interest" description="Disordered" evidence="1">
    <location>
        <begin position="199"/>
        <end position="220"/>
    </location>
</feature>
<feature type="region of interest" description="Disordered" evidence="1">
    <location>
        <begin position="23"/>
        <end position="67"/>
    </location>
</feature>